<gene>
    <name evidence="2" type="ORF">Vau01_041090</name>
</gene>
<proteinExistence type="predicted"/>
<accession>A0A8J4E0D5</accession>
<dbReference type="EMBL" id="BOPG01000025">
    <property type="protein sequence ID" value="GIJ56593.1"/>
    <property type="molecule type" value="Genomic_DNA"/>
</dbReference>
<organism evidence="2 3">
    <name type="scientific">Virgisporangium aurantiacum</name>
    <dbReference type="NCBI Taxonomy" id="175570"/>
    <lineage>
        <taxon>Bacteria</taxon>
        <taxon>Bacillati</taxon>
        <taxon>Actinomycetota</taxon>
        <taxon>Actinomycetes</taxon>
        <taxon>Micromonosporales</taxon>
        <taxon>Micromonosporaceae</taxon>
        <taxon>Virgisporangium</taxon>
    </lineage>
</organism>
<dbReference type="AlphaFoldDB" id="A0A8J4E0D5"/>
<keyword evidence="3" id="KW-1185">Reference proteome</keyword>
<reference evidence="2" key="1">
    <citation type="submission" date="2021-01" db="EMBL/GenBank/DDBJ databases">
        <title>Whole genome shotgun sequence of Virgisporangium aurantiacum NBRC 16421.</title>
        <authorList>
            <person name="Komaki H."/>
            <person name="Tamura T."/>
        </authorList>
    </citation>
    <scope>NUCLEOTIDE SEQUENCE</scope>
    <source>
        <strain evidence="2">NBRC 16421</strain>
    </source>
</reference>
<evidence type="ECO:0000256" key="1">
    <source>
        <dbReference type="SAM" id="MobiDB-lite"/>
    </source>
</evidence>
<dbReference type="Proteomes" id="UP000612585">
    <property type="component" value="Unassembled WGS sequence"/>
</dbReference>
<evidence type="ECO:0000313" key="2">
    <source>
        <dbReference type="EMBL" id="GIJ56593.1"/>
    </source>
</evidence>
<comment type="caution">
    <text evidence="2">The sequence shown here is derived from an EMBL/GenBank/DDBJ whole genome shotgun (WGS) entry which is preliminary data.</text>
</comment>
<name>A0A8J4E0D5_9ACTN</name>
<protein>
    <submittedName>
        <fullName evidence="2">Uncharacterized protein</fullName>
    </submittedName>
</protein>
<feature type="compositionally biased region" description="Basic residues" evidence="1">
    <location>
        <begin position="66"/>
        <end position="77"/>
    </location>
</feature>
<feature type="region of interest" description="Disordered" evidence="1">
    <location>
        <begin position="20"/>
        <end position="77"/>
    </location>
</feature>
<evidence type="ECO:0000313" key="3">
    <source>
        <dbReference type="Proteomes" id="UP000612585"/>
    </source>
</evidence>
<sequence length="77" mass="8600">MRQGRAPVVFVPTRYVPVARPRPLSTDHATLPDTEERTEPPHPARPPPGAGPHNRTWVARAFPVGRRGKADRHRSPL</sequence>